<dbReference type="CDD" id="cd03404">
    <property type="entry name" value="SPFH_HflK"/>
    <property type="match status" value="1"/>
</dbReference>
<evidence type="ECO:0000256" key="2">
    <source>
        <dbReference type="ARBA" id="ARBA00006971"/>
    </source>
</evidence>
<dbReference type="SUPFAM" id="SSF117892">
    <property type="entry name" value="Band 7/SPFH domain"/>
    <property type="match status" value="1"/>
</dbReference>
<evidence type="ECO:0000256" key="1">
    <source>
        <dbReference type="ARBA" id="ARBA00004167"/>
    </source>
</evidence>
<feature type="transmembrane region" description="Helical" evidence="3">
    <location>
        <begin position="26"/>
        <end position="45"/>
    </location>
</feature>
<dbReference type="KEGG" id="vbh:CMV30_11320"/>
<evidence type="ECO:0000256" key="3">
    <source>
        <dbReference type="SAM" id="Phobius"/>
    </source>
</evidence>
<dbReference type="GO" id="GO:0016020">
    <property type="term" value="C:membrane"/>
    <property type="evidence" value="ECO:0007669"/>
    <property type="project" value="UniProtKB-SubCell"/>
</dbReference>
<feature type="transmembrane region" description="Helical" evidence="3">
    <location>
        <begin position="129"/>
        <end position="152"/>
    </location>
</feature>
<dbReference type="Pfam" id="PF01145">
    <property type="entry name" value="Band_7"/>
    <property type="match status" value="1"/>
</dbReference>
<reference evidence="6 7" key="1">
    <citation type="submission" date="2017-09" db="EMBL/GenBank/DDBJ databases">
        <title>Complete genome sequence of Verrucomicrobial strain HZ-65, isolated from freshwater.</title>
        <authorList>
            <person name="Choi A."/>
        </authorList>
    </citation>
    <scope>NUCLEOTIDE SEQUENCE [LARGE SCALE GENOMIC DNA]</scope>
    <source>
        <strain evidence="6 7">HZ-65</strain>
    </source>
</reference>
<evidence type="ECO:0000313" key="7">
    <source>
        <dbReference type="Proteomes" id="UP000217265"/>
    </source>
</evidence>
<dbReference type="PANTHER" id="PTHR42911:SF1">
    <property type="entry name" value="MODULATOR OF FTSH PROTEASE HFLC"/>
    <property type="match status" value="1"/>
</dbReference>
<evidence type="ECO:0000259" key="5">
    <source>
        <dbReference type="SMART" id="SM00244"/>
    </source>
</evidence>
<feature type="transmembrane region" description="Helical" evidence="3">
    <location>
        <begin position="158"/>
        <end position="177"/>
    </location>
</feature>
<comment type="similarity">
    <text evidence="2">Belongs to the band 7/mec-2 family. HflK subfamily.</text>
</comment>
<feature type="transmembrane region" description="Helical" evidence="3">
    <location>
        <begin position="96"/>
        <end position="117"/>
    </location>
</feature>
<feature type="transmembrane region" description="Helical" evidence="3">
    <location>
        <begin position="57"/>
        <end position="76"/>
    </location>
</feature>
<dbReference type="InterPro" id="IPR010201">
    <property type="entry name" value="HflK"/>
</dbReference>
<dbReference type="InterPro" id="IPR001107">
    <property type="entry name" value="Band_7"/>
</dbReference>
<comment type="subcellular location">
    <subcellularLocation>
        <location evidence="1">Membrane</location>
        <topology evidence="1">Single-pass membrane protein</topology>
    </subcellularLocation>
</comment>
<sequence length="606" mass="66134">MFPALFSLLLAATATAAALLQPSLLLTALAAWTTWSAFVALNVIIGQTRTRAWARAALLPTGAAATFFIVIHPLIFRGSPSLSFSQLSSLNAQPAFLLPLLILGAFAGFFLQTYATLRARTPGARDWSAPLSAALLKLQTIVFAFTAALVFASNHFDLPLLTLWSQALIALTAFWILETFARYIARLYQPRRFALERPPLGCSWLLLPFLAITARNAWLAPVKTDGPVIALADMWFLPTLRRLALPLVAVAAVIIWAGTSLHEIPPGHTGLHARFGRMDATPLTPGLHVTLPFPFHSVTVLPADRLQSIVLGFASDTGQPILWDRGHYIGEQSQLVGHGDDLLTISVPVYYYIRDPLAYHRHTGDAAAVIRDLASQQLLAHTQNRSAFEIMTTGRDELAHTILRDLQSSLDRRNSGLAVALVCLRDIHPPVAVGPAYQEVVSAIEDREAARHEGEDYRAENLPRARSDSAQVRANADTLAGTRSARVRGEAARFDALLASYQASPEVFRIRQSYAAYDESLRGVKKLIVDEKFRGRLPTFVDARKTLNPDFAPPPVPDNPGLIPIPSTKQNAFDRAIDGYLNMGRGAIPAAPAATQDSDNLMSPRP</sequence>
<protein>
    <recommendedName>
        <fullName evidence="5">Band 7 domain-containing protein</fullName>
    </recommendedName>
</protein>
<keyword evidence="4" id="KW-0732">Signal</keyword>
<keyword evidence="3" id="KW-1133">Transmembrane helix</keyword>
<evidence type="ECO:0000313" key="6">
    <source>
        <dbReference type="EMBL" id="ATC64496.1"/>
    </source>
</evidence>
<organism evidence="6 7">
    <name type="scientific">Nibricoccus aquaticus</name>
    <dbReference type="NCBI Taxonomy" id="2576891"/>
    <lineage>
        <taxon>Bacteria</taxon>
        <taxon>Pseudomonadati</taxon>
        <taxon>Verrucomicrobiota</taxon>
        <taxon>Opitutia</taxon>
        <taxon>Opitutales</taxon>
        <taxon>Opitutaceae</taxon>
        <taxon>Nibricoccus</taxon>
    </lineage>
</organism>
<accession>A0A290QE17</accession>
<dbReference type="SMART" id="SM00244">
    <property type="entry name" value="PHB"/>
    <property type="match status" value="1"/>
</dbReference>
<feature type="domain" description="Band 7" evidence="5">
    <location>
        <begin position="259"/>
        <end position="441"/>
    </location>
</feature>
<feature type="signal peptide" evidence="4">
    <location>
        <begin position="1"/>
        <end position="16"/>
    </location>
</feature>
<feature type="transmembrane region" description="Helical" evidence="3">
    <location>
        <begin position="243"/>
        <end position="261"/>
    </location>
</feature>
<dbReference type="AlphaFoldDB" id="A0A290QE17"/>
<dbReference type="RefSeq" id="WP_096056128.1">
    <property type="nucleotide sequence ID" value="NZ_CP023344.1"/>
</dbReference>
<evidence type="ECO:0000256" key="4">
    <source>
        <dbReference type="SAM" id="SignalP"/>
    </source>
</evidence>
<dbReference type="InterPro" id="IPR036013">
    <property type="entry name" value="Band_7/SPFH_dom_sf"/>
</dbReference>
<dbReference type="PANTHER" id="PTHR42911">
    <property type="entry name" value="MODULATOR OF FTSH PROTEASE HFLC"/>
    <property type="match status" value="1"/>
</dbReference>
<dbReference type="EMBL" id="CP023344">
    <property type="protein sequence ID" value="ATC64496.1"/>
    <property type="molecule type" value="Genomic_DNA"/>
</dbReference>
<keyword evidence="3" id="KW-0472">Membrane</keyword>
<name>A0A290QE17_9BACT</name>
<dbReference type="Gene3D" id="3.30.479.30">
    <property type="entry name" value="Band 7 domain"/>
    <property type="match status" value="1"/>
</dbReference>
<gene>
    <name evidence="6" type="ORF">CMV30_11320</name>
</gene>
<dbReference type="Proteomes" id="UP000217265">
    <property type="component" value="Chromosome"/>
</dbReference>
<proteinExistence type="inferred from homology"/>
<dbReference type="OrthoDB" id="193573at2"/>
<feature type="chain" id="PRO_5012222773" description="Band 7 domain-containing protein" evidence="4">
    <location>
        <begin position="17"/>
        <end position="606"/>
    </location>
</feature>
<keyword evidence="3" id="KW-0812">Transmembrane</keyword>
<keyword evidence="7" id="KW-1185">Reference proteome</keyword>